<dbReference type="Proteomes" id="UP000199116">
    <property type="component" value="Unassembled WGS sequence"/>
</dbReference>
<evidence type="ECO:0000313" key="2">
    <source>
        <dbReference type="Proteomes" id="UP000199116"/>
    </source>
</evidence>
<protein>
    <recommendedName>
        <fullName evidence="3">Lipoprotein</fullName>
    </recommendedName>
</protein>
<dbReference type="PROSITE" id="PS51257">
    <property type="entry name" value="PROKAR_LIPOPROTEIN"/>
    <property type="match status" value="1"/>
</dbReference>
<evidence type="ECO:0008006" key="3">
    <source>
        <dbReference type="Google" id="ProtNLM"/>
    </source>
</evidence>
<sequence length="102" mass="11737">MKFFSFIFLILLLGCTVEKQNDNELEHAAATLYYQPDCATINGYITLKLSDEKYVFQHEIEEQFRAMGVEVKVAFRKHSKSDILTNECITAPIITITSLEKQ</sequence>
<dbReference type="EMBL" id="FOOH01000001">
    <property type="protein sequence ID" value="SFF59072.1"/>
    <property type="molecule type" value="Genomic_DNA"/>
</dbReference>
<gene>
    <name evidence="1" type="ORF">SAMN04488033_101182</name>
</gene>
<dbReference type="AlphaFoldDB" id="A0A1I2JW67"/>
<evidence type="ECO:0000313" key="1">
    <source>
        <dbReference type="EMBL" id="SFF59072.1"/>
    </source>
</evidence>
<accession>A0A1I2JW67</accession>
<organism evidence="1 2">
    <name type="scientific">Salegentibacter agarivorans</name>
    <dbReference type="NCBI Taxonomy" id="345907"/>
    <lineage>
        <taxon>Bacteria</taxon>
        <taxon>Pseudomonadati</taxon>
        <taxon>Bacteroidota</taxon>
        <taxon>Flavobacteriia</taxon>
        <taxon>Flavobacteriales</taxon>
        <taxon>Flavobacteriaceae</taxon>
        <taxon>Salegentibacter</taxon>
    </lineage>
</organism>
<proteinExistence type="predicted"/>
<name>A0A1I2JW67_9FLAO</name>
<dbReference type="RefSeq" id="WP_093302098.1">
    <property type="nucleotide sequence ID" value="NZ_FOOH01000001.1"/>
</dbReference>
<reference evidence="2" key="1">
    <citation type="submission" date="2016-10" db="EMBL/GenBank/DDBJ databases">
        <authorList>
            <person name="Varghese N."/>
            <person name="Submissions S."/>
        </authorList>
    </citation>
    <scope>NUCLEOTIDE SEQUENCE [LARGE SCALE GENOMIC DNA]</scope>
    <source>
        <strain evidence="2">DSM 23515</strain>
    </source>
</reference>
<keyword evidence="2" id="KW-1185">Reference proteome</keyword>